<evidence type="ECO:0000313" key="2">
    <source>
        <dbReference type="EMBL" id="KAF2225734.1"/>
    </source>
</evidence>
<keyword evidence="3" id="KW-1185">Reference proteome</keyword>
<accession>A0A6A6GJ07</accession>
<keyword evidence="1" id="KW-0472">Membrane</keyword>
<organism evidence="2 3">
    <name type="scientific">Elsinoe ampelina</name>
    <dbReference type="NCBI Taxonomy" id="302913"/>
    <lineage>
        <taxon>Eukaryota</taxon>
        <taxon>Fungi</taxon>
        <taxon>Dikarya</taxon>
        <taxon>Ascomycota</taxon>
        <taxon>Pezizomycotina</taxon>
        <taxon>Dothideomycetes</taxon>
        <taxon>Dothideomycetidae</taxon>
        <taxon>Myriangiales</taxon>
        <taxon>Elsinoaceae</taxon>
        <taxon>Elsinoe</taxon>
    </lineage>
</organism>
<name>A0A6A6GJ07_9PEZI</name>
<feature type="transmembrane region" description="Helical" evidence="1">
    <location>
        <begin position="70"/>
        <end position="90"/>
    </location>
</feature>
<evidence type="ECO:0000313" key="3">
    <source>
        <dbReference type="Proteomes" id="UP000799538"/>
    </source>
</evidence>
<dbReference type="AlphaFoldDB" id="A0A6A6GJ07"/>
<sequence>MTGLQVVAAEMECQRSPLMKCNGLIRPGPEVSWRLGREFRDTTTKEARWRTSSTEGGDLVRASHYLMRMIIEWLVLLFYTADVMAIVAVLGCNPNFEPINIRFLQPRTPPMSMSNCILTSLASRFRLPLLFYITAEAVILLAAQRLFDLIPVARHACQLKLTALTCGGFARADQTQAMWSEMFTFAITLDLG</sequence>
<keyword evidence="1" id="KW-1133">Transmembrane helix</keyword>
<gene>
    <name evidence="2" type="ORF">BDZ85DRAFT_70448</name>
</gene>
<evidence type="ECO:0000256" key="1">
    <source>
        <dbReference type="SAM" id="Phobius"/>
    </source>
</evidence>
<dbReference type="Proteomes" id="UP000799538">
    <property type="component" value="Unassembled WGS sequence"/>
</dbReference>
<protein>
    <submittedName>
        <fullName evidence="2">Uncharacterized protein</fullName>
    </submittedName>
</protein>
<proteinExistence type="predicted"/>
<reference evidence="3" key="1">
    <citation type="journal article" date="2020" name="Stud. Mycol.">
        <title>101 Dothideomycetes genomes: A test case for predicting lifestyles and emergence of pathogens.</title>
        <authorList>
            <person name="Haridas S."/>
            <person name="Albert R."/>
            <person name="Binder M."/>
            <person name="Bloem J."/>
            <person name="LaButti K."/>
            <person name="Salamov A."/>
            <person name="Andreopoulos B."/>
            <person name="Baker S."/>
            <person name="Barry K."/>
            <person name="Bills G."/>
            <person name="Bluhm B."/>
            <person name="Cannon C."/>
            <person name="Castanera R."/>
            <person name="Culley D."/>
            <person name="Daum C."/>
            <person name="Ezra D."/>
            <person name="Gonzalez J."/>
            <person name="Henrissat B."/>
            <person name="Kuo A."/>
            <person name="Liang C."/>
            <person name="Lipzen A."/>
            <person name="Lutzoni F."/>
            <person name="Magnuson J."/>
            <person name="Mondo S."/>
            <person name="Nolan M."/>
            <person name="Ohm R."/>
            <person name="Pangilinan J."/>
            <person name="Park H.-J."/>
            <person name="Ramirez L."/>
            <person name="Alfaro M."/>
            <person name="Sun H."/>
            <person name="Tritt A."/>
            <person name="Yoshinaga Y."/>
            <person name="Zwiers L.-H."/>
            <person name="Turgeon B."/>
            <person name="Goodwin S."/>
            <person name="Spatafora J."/>
            <person name="Crous P."/>
            <person name="Grigoriev I."/>
        </authorList>
    </citation>
    <scope>NUCLEOTIDE SEQUENCE [LARGE SCALE GENOMIC DNA]</scope>
    <source>
        <strain evidence="3">CECT 20119</strain>
    </source>
</reference>
<keyword evidence="1" id="KW-0812">Transmembrane</keyword>
<dbReference type="EMBL" id="ML992503">
    <property type="protein sequence ID" value="KAF2225734.1"/>
    <property type="molecule type" value="Genomic_DNA"/>
</dbReference>